<evidence type="ECO:0000259" key="7">
    <source>
        <dbReference type="Pfam" id="PF00892"/>
    </source>
</evidence>
<dbReference type="Pfam" id="PF00892">
    <property type="entry name" value="EamA"/>
    <property type="match status" value="2"/>
</dbReference>
<keyword evidence="5 6" id="KW-0472">Membrane</keyword>
<keyword evidence="3 6" id="KW-0812">Transmembrane</keyword>
<dbReference type="Proteomes" id="UP001501266">
    <property type="component" value="Unassembled WGS sequence"/>
</dbReference>
<evidence type="ECO:0000256" key="4">
    <source>
        <dbReference type="ARBA" id="ARBA00022989"/>
    </source>
</evidence>
<evidence type="ECO:0000256" key="2">
    <source>
        <dbReference type="ARBA" id="ARBA00007362"/>
    </source>
</evidence>
<dbReference type="EMBL" id="BAAAKK010000001">
    <property type="protein sequence ID" value="GAA1418347.1"/>
    <property type="molecule type" value="Genomic_DNA"/>
</dbReference>
<feature type="transmembrane region" description="Helical" evidence="6">
    <location>
        <begin position="33"/>
        <end position="53"/>
    </location>
</feature>
<reference evidence="9" key="1">
    <citation type="journal article" date="2019" name="Int. J. Syst. Evol. Microbiol.">
        <title>The Global Catalogue of Microorganisms (GCM) 10K type strain sequencing project: providing services to taxonomists for standard genome sequencing and annotation.</title>
        <authorList>
            <consortium name="The Broad Institute Genomics Platform"/>
            <consortium name="The Broad Institute Genome Sequencing Center for Infectious Disease"/>
            <person name="Wu L."/>
            <person name="Ma J."/>
        </authorList>
    </citation>
    <scope>NUCLEOTIDE SEQUENCE [LARGE SCALE GENOMIC DNA]</scope>
    <source>
        <strain evidence="9">JCM 12398</strain>
    </source>
</reference>
<protein>
    <submittedName>
        <fullName evidence="8">DMT family transporter</fullName>
    </submittedName>
</protein>
<evidence type="ECO:0000256" key="3">
    <source>
        <dbReference type="ARBA" id="ARBA00022692"/>
    </source>
</evidence>
<proteinExistence type="inferred from homology"/>
<comment type="caution">
    <text evidence="8">The sequence shown here is derived from an EMBL/GenBank/DDBJ whole genome shotgun (WGS) entry which is preliminary data.</text>
</comment>
<accession>A0ABP4JC65</accession>
<evidence type="ECO:0000256" key="1">
    <source>
        <dbReference type="ARBA" id="ARBA00004141"/>
    </source>
</evidence>
<feature type="transmembrane region" description="Helical" evidence="6">
    <location>
        <begin position="91"/>
        <end position="112"/>
    </location>
</feature>
<feature type="transmembrane region" description="Helical" evidence="6">
    <location>
        <begin position="118"/>
        <end position="138"/>
    </location>
</feature>
<evidence type="ECO:0000313" key="9">
    <source>
        <dbReference type="Proteomes" id="UP001501266"/>
    </source>
</evidence>
<evidence type="ECO:0000256" key="5">
    <source>
        <dbReference type="ARBA" id="ARBA00023136"/>
    </source>
</evidence>
<feature type="transmembrane region" description="Helical" evidence="6">
    <location>
        <begin position="306"/>
        <end position="323"/>
    </location>
</feature>
<dbReference type="InterPro" id="IPR050638">
    <property type="entry name" value="AA-Vitamin_Transporters"/>
</dbReference>
<feature type="transmembrane region" description="Helical" evidence="6">
    <location>
        <begin position="246"/>
        <end position="267"/>
    </location>
</feature>
<dbReference type="RefSeq" id="WP_343916818.1">
    <property type="nucleotide sequence ID" value="NZ_BAAAKK010000001.1"/>
</dbReference>
<feature type="transmembrane region" description="Helical" evidence="6">
    <location>
        <begin position="175"/>
        <end position="195"/>
    </location>
</feature>
<dbReference type="SUPFAM" id="SSF103481">
    <property type="entry name" value="Multidrug resistance efflux transporter EmrE"/>
    <property type="match status" value="2"/>
</dbReference>
<organism evidence="8 9">
    <name type="scientific">Agrococcus citreus</name>
    <dbReference type="NCBI Taxonomy" id="84643"/>
    <lineage>
        <taxon>Bacteria</taxon>
        <taxon>Bacillati</taxon>
        <taxon>Actinomycetota</taxon>
        <taxon>Actinomycetes</taxon>
        <taxon>Micrococcales</taxon>
        <taxon>Microbacteriaceae</taxon>
        <taxon>Agrococcus</taxon>
    </lineage>
</organism>
<evidence type="ECO:0000313" key="8">
    <source>
        <dbReference type="EMBL" id="GAA1418347.1"/>
    </source>
</evidence>
<feature type="transmembrane region" description="Helical" evidence="6">
    <location>
        <begin position="59"/>
        <end position="79"/>
    </location>
</feature>
<keyword evidence="9" id="KW-1185">Reference proteome</keyword>
<feature type="transmembrane region" description="Helical" evidence="6">
    <location>
        <begin position="279"/>
        <end position="300"/>
    </location>
</feature>
<dbReference type="InterPro" id="IPR037185">
    <property type="entry name" value="EmrE-like"/>
</dbReference>
<feature type="domain" description="EamA" evidence="7">
    <location>
        <begin position="33"/>
        <end position="164"/>
    </location>
</feature>
<evidence type="ECO:0000256" key="6">
    <source>
        <dbReference type="SAM" id="Phobius"/>
    </source>
</evidence>
<sequence>MVRATTAQGSRAPASPAAVGRSASRIGRVPWQALWIGLAVIWGSSFLLMKLGLEALHPMQIATLRIGIAAVTLLVLSAALRTRLPRDAGTWGLLAICSFFLTTLPFTAFVVAETRISSGLTGLANAFTPVATVLFALLLLPSDRLTTRKLVSVLLGFVGVVLIAQPWTTEQGPDLLGIAIAVLGAASYGVGWTLNRRLLGQREVPGLAHPTALMITGLPMSVLALLGWAAIDGSSPVALHGSAEALPLALVAVAVLGVVGTGVAYILQFEVVRAVGPTVAATVTYLIPVVAVTLGVVVLGEHVGPWQLAGAAIVIGAGVLVQAKPRVRPRRGSAPAASGS</sequence>
<name>A0ABP4JC65_9MICO</name>
<feature type="domain" description="EamA" evidence="7">
    <location>
        <begin position="176"/>
        <end position="320"/>
    </location>
</feature>
<gene>
    <name evidence="8" type="ORF">GCM10009640_04050</name>
</gene>
<feature type="transmembrane region" description="Helical" evidence="6">
    <location>
        <begin position="150"/>
        <end position="169"/>
    </location>
</feature>
<dbReference type="PANTHER" id="PTHR32322:SF2">
    <property type="entry name" value="EAMA DOMAIN-CONTAINING PROTEIN"/>
    <property type="match status" value="1"/>
</dbReference>
<dbReference type="InterPro" id="IPR000620">
    <property type="entry name" value="EamA_dom"/>
</dbReference>
<comment type="similarity">
    <text evidence="2">Belongs to the EamA transporter family.</text>
</comment>
<dbReference type="PANTHER" id="PTHR32322">
    <property type="entry name" value="INNER MEMBRANE TRANSPORTER"/>
    <property type="match status" value="1"/>
</dbReference>
<feature type="transmembrane region" description="Helical" evidence="6">
    <location>
        <begin position="207"/>
        <end position="231"/>
    </location>
</feature>
<comment type="subcellular location">
    <subcellularLocation>
        <location evidence="1">Membrane</location>
        <topology evidence="1">Multi-pass membrane protein</topology>
    </subcellularLocation>
</comment>
<keyword evidence="4 6" id="KW-1133">Transmembrane helix</keyword>